<dbReference type="InterPro" id="IPR011639">
    <property type="entry name" value="MethylTrfase_TaqI-like_dom"/>
</dbReference>
<organism evidence="7 8">
    <name type="scientific">Nibrella saemangeumensis</name>
    <dbReference type="NCBI Taxonomy" id="1084526"/>
    <lineage>
        <taxon>Bacteria</taxon>
        <taxon>Pseudomonadati</taxon>
        <taxon>Bacteroidota</taxon>
        <taxon>Cytophagia</taxon>
        <taxon>Cytophagales</taxon>
        <taxon>Spirosomataceae</taxon>
        <taxon>Nibrella</taxon>
    </lineage>
</organism>
<reference evidence="8" key="1">
    <citation type="journal article" date="2019" name="Int. J. Syst. Evol. Microbiol.">
        <title>The Global Catalogue of Microorganisms (GCM) 10K type strain sequencing project: providing services to taxonomists for standard genome sequencing and annotation.</title>
        <authorList>
            <consortium name="The Broad Institute Genomics Platform"/>
            <consortium name="The Broad Institute Genome Sequencing Center for Infectious Disease"/>
            <person name="Wu L."/>
            <person name="Ma J."/>
        </authorList>
    </citation>
    <scope>NUCLEOTIDE SEQUENCE [LARGE SCALE GENOMIC DNA]</scope>
    <source>
        <strain evidence="8">JCM 17927</strain>
    </source>
</reference>
<dbReference type="EC" id="2.1.1.72" evidence="1"/>
<keyword evidence="3" id="KW-0808">Transferase</keyword>
<dbReference type="PRINTS" id="PR00507">
    <property type="entry name" value="N12N6MTFRASE"/>
</dbReference>
<dbReference type="Proteomes" id="UP001501175">
    <property type="component" value="Unassembled WGS sequence"/>
</dbReference>
<evidence type="ECO:0000256" key="5">
    <source>
        <dbReference type="ARBA" id="ARBA00047942"/>
    </source>
</evidence>
<proteinExistence type="predicted"/>
<evidence type="ECO:0000256" key="3">
    <source>
        <dbReference type="ARBA" id="ARBA00022679"/>
    </source>
</evidence>
<accession>A0ABP8MQ42</accession>
<keyword evidence="4" id="KW-0949">S-adenosyl-L-methionine</keyword>
<gene>
    <name evidence="7" type="ORF">GCM10023189_17410</name>
</gene>
<name>A0ABP8MQ42_9BACT</name>
<dbReference type="InterPro" id="IPR029063">
    <property type="entry name" value="SAM-dependent_MTases_sf"/>
</dbReference>
<sequence>MNNQALIQHYFSQIKQANTEEAKKLHFYSLLHELFRHDPTAISIVKQMASGAEQAIFNIPKGDRTKTGRADTQFRQVIIEFENDIKNASKREHAEYQLKEYFAGNYNTSSQFDFYLIATDCIRWNIYGPKPESYLNKAKITADDVYLRVVDSFTLTDTNADEFFTFIDRYLFRSSKQKPTLDTILIDFGDSSSLFMEVFAGMKLVYEDISIDPEIQTAYREWSRFMSIAYGSFNASSEVFLVHTYLSVFSKLIAYEVLSRDTHIDATEMRKALDGSIFSQFNVENFVEQDFYQWVTIDKYFPRLRRFFLKIADKISEYDFRDVQSDILKGVYQHLIDLETRHALGEYYTPDWLCEKVAEHFQFERNAQILDPSCGSGSFLLASVNRLRQLHPDLTPEELAGQIAGIDIHPLSVQIAKTTLLLALGEPVRHARRPIYLRVYLANSLVTLQLAAVNLFGEEFGVTIDDRKYYLPTGTFDNPTLFDNAVSVADALATDTVGEAPVPVKALVNAVRSDHPTVPDTLVGKFYDIYLALKRAKEEGRDSIWKFILQNSYKPFFLRKRFDYVVGNPPWFTYNSIRNAEYQQLLKTLATRYDLIPEKKALMPQLEIAAIFMSHVTSYLLREGGKLAFVVPRSFLSAAQHDNTRSGSAKGFRLTDVWDLKDVKPLFNIPSCVLFARQANVAKGIPAEGITGQVFSGNIRKHNATLTEVADRLSSVPVRWYLARQQNTSALTNQVLSSGASTKNNFYQAQKTTFIRSIFGMEPLCFRVISTLFARKGLRHRTGMTG</sequence>
<keyword evidence="8" id="KW-1185">Reference proteome</keyword>
<dbReference type="Pfam" id="PF07669">
    <property type="entry name" value="Eco57I"/>
    <property type="match status" value="1"/>
</dbReference>
<evidence type="ECO:0000313" key="8">
    <source>
        <dbReference type="Proteomes" id="UP001501175"/>
    </source>
</evidence>
<dbReference type="PANTHER" id="PTHR33841:SF4">
    <property type="entry name" value="RESTRICTION MODIFICATION SYSTEM DNA SPECIFICITY DOMAIN"/>
    <property type="match status" value="1"/>
</dbReference>
<evidence type="ECO:0000256" key="2">
    <source>
        <dbReference type="ARBA" id="ARBA00022603"/>
    </source>
</evidence>
<dbReference type="RefSeq" id="WP_345242593.1">
    <property type="nucleotide sequence ID" value="NZ_BAABHD010000022.1"/>
</dbReference>
<dbReference type="Gene3D" id="3.40.50.150">
    <property type="entry name" value="Vaccinia Virus protein VP39"/>
    <property type="match status" value="1"/>
</dbReference>
<dbReference type="PANTHER" id="PTHR33841">
    <property type="entry name" value="DNA METHYLTRANSFERASE YEEA-RELATED"/>
    <property type="match status" value="1"/>
</dbReference>
<protein>
    <recommendedName>
        <fullName evidence="1">site-specific DNA-methyltransferase (adenine-specific)</fullName>
        <ecNumber evidence="1">2.1.1.72</ecNumber>
    </recommendedName>
</protein>
<dbReference type="SUPFAM" id="SSF53335">
    <property type="entry name" value="S-adenosyl-L-methionine-dependent methyltransferases"/>
    <property type="match status" value="1"/>
</dbReference>
<evidence type="ECO:0000256" key="1">
    <source>
        <dbReference type="ARBA" id="ARBA00011900"/>
    </source>
</evidence>
<feature type="domain" description="Type II methyltransferase M.TaqI-like" evidence="6">
    <location>
        <begin position="402"/>
        <end position="660"/>
    </location>
</feature>
<dbReference type="InterPro" id="IPR050953">
    <property type="entry name" value="N4_N6_ade-DNA_methylase"/>
</dbReference>
<evidence type="ECO:0000256" key="4">
    <source>
        <dbReference type="ARBA" id="ARBA00022691"/>
    </source>
</evidence>
<evidence type="ECO:0000259" key="6">
    <source>
        <dbReference type="Pfam" id="PF07669"/>
    </source>
</evidence>
<evidence type="ECO:0000313" key="7">
    <source>
        <dbReference type="EMBL" id="GAA4453029.1"/>
    </source>
</evidence>
<comment type="caution">
    <text evidence="7">The sequence shown here is derived from an EMBL/GenBank/DDBJ whole genome shotgun (WGS) entry which is preliminary data.</text>
</comment>
<dbReference type="InterPro" id="IPR002052">
    <property type="entry name" value="DNA_methylase_N6_adenine_CS"/>
</dbReference>
<dbReference type="PROSITE" id="PS00092">
    <property type="entry name" value="N6_MTASE"/>
    <property type="match status" value="1"/>
</dbReference>
<dbReference type="EMBL" id="BAABHD010000022">
    <property type="protein sequence ID" value="GAA4453029.1"/>
    <property type="molecule type" value="Genomic_DNA"/>
</dbReference>
<keyword evidence="2" id="KW-0489">Methyltransferase</keyword>
<comment type="catalytic activity">
    <reaction evidence="5">
        <text>a 2'-deoxyadenosine in DNA + S-adenosyl-L-methionine = an N(6)-methyl-2'-deoxyadenosine in DNA + S-adenosyl-L-homocysteine + H(+)</text>
        <dbReference type="Rhea" id="RHEA:15197"/>
        <dbReference type="Rhea" id="RHEA-COMP:12418"/>
        <dbReference type="Rhea" id="RHEA-COMP:12419"/>
        <dbReference type="ChEBI" id="CHEBI:15378"/>
        <dbReference type="ChEBI" id="CHEBI:57856"/>
        <dbReference type="ChEBI" id="CHEBI:59789"/>
        <dbReference type="ChEBI" id="CHEBI:90615"/>
        <dbReference type="ChEBI" id="CHEBI:90616"/>
        <dbReference type="EC" id="2.1.1.72"/>
    </reaction>
</comment>